<dbReference type="GeneID" id="36286698"/>
<proteinExistence type="predicted"/>
<reference evidence="5" key="1">
    <citation type="submission" date="2016-03" db="EMBL/GenBank/DDBJ databases">
        <title>Updated assembly of Pseudogymnoascus destructans, the fungus causing white-nose syndrome of bats.</title>
        <authorList>
            <person name="Palmer J.M."/>
            <person name="Drees K.P."/>
            <person name="Foster J.T."/>
            <person name="Lindner D.L."/>
        </authorList>
    </citation>
    <scope>NUCLEOTIDE SEQUENCE [LARGE SCALE GENOMIC DNA]</scope>
    <source>
        <strain evidence="5">20631-21</strain>
    </source>
</reference>
<dbReference type="GO" id="GO:0044550">
    <property type="term" value="P:secondary metabolite biosynthetic process"/>
    <property type="evidence" value="ECO:0007669"/>
    <property type="project" value="TreeGrafter"/>
</dbReference>
<dbReference type="GO" id="GO:0071949">
    <property type="term" value="F:FAD binding"/>
    <property type="evidence" value="ECO:0007669"/>
    <property type="project" value="InterPro"/>
</dbReference>
<dbReference type="SUPFAM" id="SSF51905">
    <property type="entry name" value="FAD/NAD(P)-binding domain"/>
    <property type="match status" value="1"/>
</dbReference>
<dbReference type="PANTHER" id="PTHR46720">
    <property type="entry name" value="HYDROXYLASE, PUTATIVE (AFU_ORTHOLOGUE AFUA_3G01460)-RELATED"/>
    <property type="match status" value="1"/>
</dbReference>
<accession>A0A177AGS2</accession>
<evidence type="ECO:0000256" key="3">
    <source>
        <dbReference type="ARBA" id="ARBA00023002"/>
    </source>
</evidence>
<protein>
    <recommendedName>
        <fullName evidence="4">FAD-binding domain-containing protein</fullName>
    </recommendedName>
</protein>
<evidence type="ECO:0000259" key="4">
    <source>
        <dbReference type="Pfam" id="PF01494"/>
    </source>
</evidence>
<dbReference type="RefSeq" id="XP_024325742.1">
    <property type="nucleotide sequence ID" value="XM_024467267.1"/>
</dbReference>
<evidence type="ECO:0000256" key="2">
    <source>
        <dbReference type="ARBA" id="ARBA00022827"/>
    </source>
</evidence>
<dbReference type="Pfam" id="PF01494">
    <property type="entry name" value="FAD_binding_3"/>
    <property type="match status" value="1"/>
</dbReference>
<dbReference type="PRINTS" id="PR00420">
    <property type="entry name" value="RNGMNOXGNASE"/>
</dbReference>
<dbReference type="PANTHER" id="PTHR46720:SF3">
    <property type="entry name" value="FAD-BINDING DOMAIN-CONTAINING PROTEIN-RELATED"/>
    <property type="match status" value="1"/>
</dbReference>
<evidence type="ECO:0000256" key="1">
    <source>
        <dbReference type="ARBA" id="ARBA00022630"/>
    </source>
</evidence>
<gene>
    <name evidence="5" type="ORF">VC83_03623</name>
</gene>
<dbReference type="VEuPathDB" id="FungiDB:GMDG_01753"/>
<feature type="domain" description="FAD-binding" evidence="4">
    <location>
        <begin position="41"/>
        <end position="111"/>
    </location>
</feature>
<name>A0A177AGS2_9PEZI</name>
<dbReference type="InterPro" id="IPR036188">
    <property type="entry name" value="FAD/NAD-bd_sf"/>
</dbReference>
<evidence type="ECO:0000313" key="5">
    <source>
        <dbReference type="EMBL" id="OAF60461.1"/>
    </source>
</evidence>
<organism evidence="5">
    <name type="scientific">Pseudogymnoascus destructans</name>
    <dbReference type="NCBI Taxonomy" id="655981"/>
    <lineage>
        <taxon>Eukaryota</taxon>
        <taxon>Fungi</taxon>
        <taxon>Dikarya</taxon>
        <taxon>Ascomycota</taxon>
        <taxon>Pezizomycotina</taxon>
        <taxon>Leotiomycetes</taxon>
        <taxon>Thelebolales</taxon>
        <taxon>Thelebolaceae</taxon>
        <taxon>Pseudogymnoascus</taxon>
    </lineage>
</organism>
<dbReference type="OrthoDB" id="417877at2759"/>
<dbReference type="AlphaFoldDB" id="A0A177AGS2"/>
<keyword evidence="3" id="KW-0560">Oxidoreductase</keyword>
<dbReference type="Proteomes" id="UP000077154">
    <property type="component" value="Unassembled WGS sequence"/>
</dbReference>
<dbReference type="EMBL" id="KV441391">
    <property type="protein sequence ID" value="OAF60461.1"/>
    <property type="molecule type" value="Genomic_DNA"/>
</dbReference>
<dbReference type="eggNOG" id="KOG2614">
    <property type="taxonomic scope" value="Eukaryota"/>
</dbReference>
<keyword evidence="2" id="KW-0274">FAD</keyword>
<dbReference type="InterPro" id="IPR002938">
    <property type="entry name" value="FAD-bd"/>
</dbReference>
<sequence length="151" mass="16801">MGSGIQEDMVKDFAGWGDNVTSIMSLMEKFDVWALFRHPPAPTYYKGRLCLLGDAAQASTPHEEAGAGQAIEDAFILSHLFGQVHSAADITQAFKAYDAVRRPRSQRVVTTSKEAGCLYEMEDEEVRSDLDKARENLLARVDMGKRFELTV</sequence>
<dbReference type="Gene3D" id="3.50.50.60">
    <property type="entry name" value="FAD/NAD(P)-binding domain"/>
    <property type="match status" value="1"/>
</dbReference>
<dbReference type="GO" id="GO:0016491">
    <property type="term" value="F:oxidoreductase activity"/>
    <property type="evidence" value="ECO:0007669"/>
    <property type="project" value="UniProtKB-KW"/>
</dbReference>
<keyword evidence="1" id="KW-0285">Flavoprotein</keyword>
<dbReference type="InterPro" id="IPR051104">
    <property type="entry name" value="FAD_monoxygenase"/>
</dbReference>